<evidence type="ECO:0000313" key="3">
    <source>
        <dbReference type="Proteomes" id="UP001144280"/>
    </source>
</evidence>
<accession>A0ABQ5QPT6</accession>
<organism evidence="2 3">
    <name type="scientific">Phytohabitans aurantiacus</name>
    <dbReference type="NCBI Taxonomy" id="3016789"/>
    <lineage>
        <taxon>Bacteria</taxon>
        <taxon>Bacillati</taxon>
        <taxon>Actinomycetota</taxon>
        <taxon>Actinomycetes</taxon>
        <taxon>Micromonosporales</taxon>
        <taxon>Micromonosporaceae</taxon>
    </lineage>
</organism>
<reference evidence="2" key="1">
    <citation type="submission" date="2022-12" db="EMBL/GenBank/DDBJ databases">
        <title>New Phytohabitans aurantiacus sp. RD004123 nov., an actinomycete isolated from soil.</title>
        <authorList>
            <person name="Triningsih D.W."/>
            <person name="Harunari E."/>
            <person name="Igarashi Y."/>
        </authorList>
    </citation>
    <scope>NUCLEOTIDE SEQUENCE</scope>
    <source>
        <strain evidence="2">RD004123</strain>
    </source>
</reference>
<feature type="chain" id="PRO_5045080111" description="Secreted protein" evidence="1">
    <location>
        <begin position="30"/>
        <end position="123"/>
    </location>
</feature>
<keyword evidence="1" id="KW-0732">Signal</keyword>
<comment type="caution">
    <text evidence="2">The sequence shown here is derived from an EMBL/GenBank/DDBJ whole genome shotgun (WGS) entry which is preliminary data.</text>
</comment>
<keyword evidence="3" id="KW-1185">Reference proteome</keyword>
<name>A0ABQ5QPT6_9ACTN</name>
<evidence type="ECO:0000313" key="2">
    <source>
        <dbReference type="EMBL" id="GLH95601.1"/>
    </source>
</evidence>
<evidence type="ECO:0008006" key="4">
    <source>
        <dbReference type="Google" id="ProtNLM"/>
    </source>
</evidence>
<dbReference type="RefSeq" id="WP_281892618.1">
    <property type="nucleotide sequence ID" value="NZ_BSDI01000003.1"/>
</dbReference>
<dbReference type="Proteomes" id="UP001144280">
    <property type="component" value="Unassembled WGS sequence"/>
</dbReference>
<proteinExistence type="predicted"/>
<gene>
    <name evidence="2" type="ORF">Pa4123_08730</name>
</gene>
<protein>
    <recommendedName>
        <fullName evidence="4">Secreted protein</fullName>
    </recommendedName>
</protein>
<feature type="signal peptide" evidence="1">
    <location>
        <begin position="1"/>
        <end position="29"/>
    </location>
</feature>
<sequence length="123" mass="12553">MTKNIVLRAAATTALAAGFVAALAGTAHASPDSSTTANLSGTTVLAPGGQQLHSTWFWGSTQLCATNLGNGSGELTVQSSSPAAGPEYLYIGGGSTLCIYRWWWGVPVWTINGGYTTLAVSTS</sequence>
<evidence type="ECO:0000256" key="1">
    <source>
        <dbReference type="SAM" id="SignalP"/>
    </source>
</evidence>
<dbReference type="EMBL" id="BSDI01000003">
    <property type="protein sequence ID" value="GLH95601.1"/>
    <property type="molecule type" value="Genomic_DNA"/>
</dbReference>